<gene>
    <name evidence="14" type="primary">CIN8</name>
    <name evidence="14" type="ORF">C6P40_001230</name>
</gene>
<feature type="compositionally biased region" description="Low complexity" evidence="12">
    <location>
        <begin position="846"/>
        <end position="862"/>
    </location>
</feature>
<evidence type="ECO:0000256" key="4">
    <source>
        <dbReference type="ARBA" id="ARBA00022741"/>
    </source>
</evidence>
<comment type="similarity">
    <text evidence="8">Belongs to the TRAFAC class myosin-kinesin ATPase superfamily. Kinesin family. KIN-5/BimC subfamily.</text>
</comment>
<dbReference type="GO" id="GO:0072686">
    <property type="term" value="C:mitotic spindle"/>
    <property type="evidence" value="ECO:0007669"/>
    <property type="project" value="TreeGrafter"/>
</dbReference>
<dbReference type="SUPFAM" id="SSF52540">
    <property type="entry name" value="P-loop containing nucleoside triphosphate hydrolases"/>
    <property type="match status" value="1"/>
</dbReference>
<evidence type="ECO:0000256" key="12">
    <source>
        <dbReference type="SAM" id="MobiDB-lite"/>
    </source>
</evidence>
<evidence type="ECO:0000313" key="15">
    <source>
        <dbReference type="Proteomes" id="UP000697127"/>
    </source>
</evidence>
<dbReference type="InterPro" id="IPR001752">
    <property type="entry name" value="Kinesin_motor_dom"/>
</dbReference>
<dbReference type="GO" id="GO:0008017">
    <property type="term" value="F:microtubule binding"/>
    <property type="evidence" value="ECO:0007669"/>
    <property type="project" value="InterPro"/>
</dbReference>
<evidence type="ECO:0000259" key="13">
    <source>
        <dbReference type="PROSITE" id="PS50067"/>
    </source>
</evidence>
<comment type="subcellular location">
    <subcellularLocation>
        <location evidence="1">Cytoplasm</location>
        <location evidence="1">Cytoskeleton</location>
    </subcellularLocation>
</comment>
<keyword evidence="4 9" id="KW-0547">Nucleotide-binding</keyword>
<feature type="coiled-coil region" evidence="11">
    <location>
        <begin position="553"/>
        <end position="598"/>
    </location>
</feature>
<evidence type="ECO:0000313" key="14">
    <source>
        <dbReference type="EMBL" id="KAG0690796.1"/>
    </source>
</evidence>
<evidence type="ECO:0000256" key="7">
    <source>
        <dbReference type="ARBA" id="ARBA00023212"/>
    </source>
</evidence>
<dbReference type="Pfam" id="PF00225">
    <property type="entry name" value="Kinesin"/>
    <property type="match status" value="1"/>
</dbReference>
<dbReference type="GO" id="GO:0005876">
    <property type="term" value="C:spindle microtubule"/>
    <property type="evidence" value="ECO:0007669"/>
    <property type="project" value="TreeGrafter"/>
</dbReference>
<feature type="region of interest" description="Disordered" evidence="12">
    <location>
        <begin position="846"/>
        <end position="882"/>
    </location>
</feature>
<accession>A0A9P7BH35</accession>
<reference evidence="14" key="1">
    <citation type="submission" date="2020-11" db="EMBL/GenBank/DDBJ databases">
        <title>Kefir isolates.</title>
        <authorList>
            <person name="Marcisauskas S."/>
            <person name="Kim Y."/>
            <person name="Blasche S."/>
        </authorList>
    </citation>
    <scope>NUCLEOTIDE SEQUENCE</scope>
    <source>
        <strain evidence="14">Olga-1</strain>
    </source>
</reference>
<dbReference type="EMBL" id="PUHW01000017">
    <property type="protein sequence ID" value="KAG0690796.1"/>
    <property type="molecule type" value="Genomic_DNA"/>
</dbReference>
<keyword evidence="7" id="KW-0206">Cytoskeleton</keyword>
<dbReference type="FunFam" id="3.40.850.10:FF:000019">
    <property type="entry name" value="Kinesin-like protein KIN-5D"/>
    <property type="match status" value="1"/>
</dbReference>
<dbReference type="GO" id="GO:0005524">
    <property type="term" value="F:ATP binding"/>
    <property type="evidence" value="ECO:0007669"/>
    <property type="project" value="UniProtKB-UniRule"/>
</dbReference>
<feature type="domain" description="Kinesin motor" evidence="13">
    <location>
        <begin position="33"/>
        <end position="375"/>
    </location>
</feature>
<dbReference type="SMART" id="SM00129">
    <property type="entry name" value="KISc"/>
    <property type="match status" value="1"/>
</dbReference>
<keyword evidence="6 9" id="KW-0505">Motor protein</keyword>
<dbReference type="InterPro" id="IPR027417">
    <property type="entry name" value="P-loop_NTPase"/>
</dbReference>
<evidence type="ECO:0000256" key="6">
    <source>
        <dbReference type="ARBA" id="ARBA00023175"/>
    </source>
</evidence>
<dbReference type="PRINTS" id="PR00380">
    <property type="entry name" value="KINESINHEAVY"/>
</dbReference>
<feature type="binding site" evidence="9">
    <location>
        <begin position="125"/>
        <end position="132"/>
    </location>
    <ligand>
        <name>ATP</name>
        <dbReference type="ChEBI" id="CHEBI:30616"/>
    </ligand>
</feature>
<feature type="coiled-coil region" evidence="11">
    <location>
        <begin position="422"/>
        <end position="463"/>
    </location>
</feature>
<evidence type="ECO:0000256" key="10">
    <source>
        <dbReference type="RuleBase" id="RU000394"/>
    </source>
</evidence>
<name>A0A9P7BH35_9ASCO</name>
<keyword evidence="11" id="KW-0175">Coiled coil</keyword>
<dbReference type="InterPro" id="IPR036961">
    <property type="entry name" value="Kinesin_motor_dom_sf"/>
</dbReference>
<proteinExistence type="inferred from homology"/>
<dbReference type="PANTHER" id="PTHR47970:SF12">
    <property type="entry name" value="KINESIN FAMILY MEMBER 11"/>
    <property type="match status" value="1"/>
</dbReference>
<dbReference type="GO" id="GO:0007018">
    <property type="term" value="P:microtubule-based movement"/>
    <property type="evidence" value="ECO:0007669"/>
    <property type="project" value="InterPro"/>
</dbReference>
<dbReference type="GO" id="GO:0008574">
    <property type="term" value="F:plus-end-directed microtubule motor activity"/>
    <property type="evidence" value="ECO:0007669"/>
    <property type="project" value="TreeGrafter"/>
</dbReference>
<evidence type="ECO:0000256" key="5">
    <source>
        <dbReference type="ARBA" id="ARBA00022840"/>
    </source>
</evidence>
<keyword evidence="5 9" id="KW-0067">ATP-binding</keyword>
<feature type="coiled-coil region" evidence="11">
    <location>
        <begin position="731"/>
        <end position="765"/>
    </location>
</feature>
<dbReference type="Gene3D" id="3.40.850.10">
    <property type="entry name" value="Kinesin motor domain"/>
    <property type="match status" value="1"/>
</dbReference>
<dbReference type="GO" id="GO:0005634">
    <property type="term" value="C:nucleus"/>
    <property type="evidence" value="ECO:0007669"/>
    <property type="project" value="TreeGrafter"/>
</dbReference>
<keyword evidence="3 10" id="KW-0493">Microtubule</keyword>
<evidence type="ECO:0000256" key="2">
    <source>
        <dbReference type="ARBA" id="ARBA00022490"/>
    </source>
</evidence>
<evidence type="ECO:0000256" key="3">
    <source>
        <dbReference type="ARBA" id="ARBA00022701"/>
    </source>
</evidence>
<dbReference type="InterPro" id="IPR047149">
    <property type="entry name" value="KIF11-like"/>
</dbReference>
<keyword evidence="2" id="KW-0963">Cytoplasm</keyword>
<dbReference type="GO" id="GO:0000073">
    <property type="term" value="P:initial mitotic spindle pole body separation"/>
    <property type="evidence" value="ECO:0007669"/>
    <property type="project" value="TreeGrafter"/>
</dbReference>
<evidence type="ECO:0000256" key="9">
    <source>
        <dbReference type="PROSITE-ProRule" id="PRU00283"/>
    </source>
</evidence>
<organism evidence="14 15">
    <name type="scientific">Pichia californica</name>
    <dbReference type="NCBI Taxonomy" id="460514"/>
    <lineage>
        <taxon>Eukaryota</taxon>
        <taxon>Fungi</taxon>
        <taxon>Dikarya</taxon>
        <taxon>Ascomycota</taxon>
        <taxon>Saccharomycotina</taxon>
        <taxon>Pichiomycetes</taxon>
        <taxon>Pichiales</taxon>
        <taxon>Pichiaceae</taxon>
        <taxon>Pichia</taxon>
    </lineage>
</organism>
<dbReference type="PROSITE" id="PS00411">
    <property type="entry name" value="KINESIN_MOTOR_1"/>
    <property type="match status" value="1"/>
</dbReference>
<feature type="compositionally biased region" description="Low complexity" evidence="12">
    <location>
        <begin position="1"/>
        <end position="14"/>
    </location>
</feature>
<dbReference type="PANTHER" id="PTHR47970">
    <property type="entry name" value="KINESIN-LIKE PROTEIN KIF11"/>
    <property type="match status" value="1"/>
</dbReference>
<comment type="caution">
    <text evidence="14">The sequence shown here is derived from an EMBL/GenBank/DDBJ whole genome shotgun (WGS) entry which is preliminary data.</text>
</comment>
<feature type="region of interest" description="Disordered" evidence="12">
    <location>
        <begin position="1"/>
        <end position="32"/>
    </location>
</feature>
<keyword evidence="15" id="KW-1185">Reference proteome</keyword>
<feature type="compositionally biased region" description="Basic and acidic residues" evidence="12">
    <location>
        <begin position="865"/>
        <end position="882"/>
    </location>
</feature>
<dbReference type="InterPro" id="IPR019821">
    <property type="entry name" value="Kinesin_motor_CS"/>
</dbReference>
<protein>
    <recommendedName>
        <fullName evidence="10">Kinesin-like protein</fullName>
    </recommendedName>
</protein>
<dbReference type="Proteomes" id="UP000697127">
    <property type="component" value="Unassembled WGS sequence"/>
</dbReference>
<evidence type="ECO:0000256" key="11">
    <source>
        <dbReference type="SAM" id="Coils"/>
    </source>
</evidence>
<evidence type="ECO:0000256" key="1">
    <source>
        <dbReference type="ARBA" id="ARBA00004245"/>
    </source>
</evidence>
<dbReference type="AlphaFoldDB" id="A0A9P7BH35"/>
<sequence>MSIQQQQQQQQQQQSRLNSSKRPNSQDDAYTENINVIVRCRGRGHIEHEQTSPTIAYSKDEINQIHLTLPEETNLNLNENLNSRVYTLDKVFGPSTDQMTFFQNTADKTCDEFLKGFNCTIFAYGQTGAGKTYTMCGNIKDKTLTPESGIIPRCLHKLFDNDNDNNNSNNSNSNKDTYFKCSFVEIYNEVLRDLLSDGSNDNKLKIYEQNKNIKIQSLEEFYIKNFDEAMKMLYIGMNKKMVASTKMNENSSRSHTIFTINLIKKLPNGTEYQFAKLNLVDLAGSENIIRSGSINKRAKEAGSINQSLLTLGRVINSLVEGSSFIPYRESKLTRLLQDSLGGGTKTLLIANIAPTLIDLQSTLSTLEYASKAKDIKNSAQIGTLLPEDLLVNELIESNRILKLNLMATRRRENCVILDDNVYKDMQLTISTLNDEVEELRGLKKSLLNQLDNHMKKSEQHKKEKLTLNETIIILEKKLVNFENSFKIHKQFKEEIKFKCQNLYNNFNDNLKYIEESQFNTKTVLSNDILKSLNDVSFNLSSINSDNSITDNTVKQINNDINNISNKLNDIINNKKNSENNLKQSINNSNNIIKDIRENNELFNKSIDNIFEIINKQKICNNEFSLSINEVLQNEDIEFMKKIENEASEKINKFKEEAFLELNKIIKENINLNYFNFLEHYKMKLLNSEKNWNKSNESILNETTKQKLLIKDDIIKRNDNLCDIVGTIGKDLNNTMNDMVNIDNEINELNSSTNNINNNIIILENKNNKKSNLMNNMILDINGNIKKINNVVDEINIVGNNIEDKKDKTRVSVGKILEIENIESISRNANPNKLISLNSNINLNPSISPSKIPRSPIRSPIRSPLRKREINMEDFGDSKRIHR</sequence>
<dbReference type="PROSITE" id="PS50067">
    <property type="entry name" value="KINESIN_MOTOR_2"/>
    <property type="match status" value="1"/>
</dbReference>
<feature type="compositionally biased region" description="Polar residues" evidence="12">
    <location>
        <begin position="15"/>
        <end position="32"/>
    </location>
</feature>
<evidence type="ECO:0000256" key="8">
    <source>
        <dbReference type="ARBA" id="ARBA00034704"/>
    </source>
</evidence>